<dbReference type="AlphaFoldDB" id="A0A4Y2M0W3"/>
<comment type="caution">
    <text evidence="1">The sequence shown here is derived from an EMBL/GenBank/DDBJ whole genome shotgun (WGS) entry which is preliminary data.</text>
</comment>
<dbReference type="EMBL" id="BGPR01006560">
    <property type="protein sequence ID" value="GBN20053.1"/>
    <property type="molecule type" value="Genomic_DNA"/>
</dbReference>
<evidence type="ECO:0000313" key="2">
    <source>
        <dbReference type="Proteomes" id="UP000499080"/>
    </source>
</evidence>
<protein>
    <submittedName>
        <fullName evidence="1">Uncharacterized protein</fullName>
    </submittedName>
</protein>
<keyword evidence="2" id="KW-1185">Reference proteome</keyword>
<dbReference type="Proteomes" id="UP000499080">
    <property type="component" value="Unassembled WGS sequence"/>
</dbReference>
<accession>A0A4Y2M0W3</accession>
<organism evidence="1 2">
    <name type="scientific">Araneus ventricosus</name>
    <name type="common">Orbweaver spider</name>
    <name type="synonym">Epeira ventricosa</name>
    <dbReference type="NCBI Taxonomy" id="182803"/>
    <lineage>
        <taxon>Eukaryota</taxon>
        <taxon>Metazoa</taxon>
        <taxon>Ecdysozoa</taxon>
        <taxon>Arthropoda</taxon>
        <taxon>Chelicerata</taxon>
        <taxon>Arachnida</taxon>
        <taxon>Araneae</taxon>
        <taxon>Araneomorphae</taxon>
        <taxon>Entelegynae</taxon>
        <taxon>Araneoidea</taxon>
        <taxon>Araneidae</taxon>
        <taxon>Araneus</taxon>
    </lineage>
</organism>
<reference evidence="1 2" key="1">
    <citation type="journal article" date="2019" name="Sci. Rep.">
        <title>Orb-weaving spider Araneus ventricosus genome elucidates the spidroin gene catalogue.</title>
        <authorList>
            <person name="Kono N."/>
            <person name="Nakamura H."/>
            <person name="Ohtoshi R."/>
            <person name="Moran D.A.P."/>
            <person name="Shinohara A."/>
            <person name="Yoshida Y."/>
            <person name="Fujiwara M."/>
            <person name="Mori M."/>
            <person name="Tomita M."/>
            <person name="Arakawa K."/>
        </authorList>
    </citation>
    <scope>NUCLEOTIDE SEQUENCE [LARGE SCALE GENOMIC DNA]</scope>
</reference>
<gene>
    <name evidence="1" type="ORF">AVEN_151187_1</name>
</gene>
<name>A0A4Y2M0W3_ARAVE</name>
<evidence type="ECO:0000313" key="1">
    <source>
        <dbReference type="EMBL" id="GBN20053.1"/>
    </source>
</evidence>
<proteinExistence type="predicted"/>
<sequence>MEITVDQQNDNHELQRPTDWPVQVDESTNVSDVSILLVIARYLNVNELEENLLLRYPLTKDVLARTYLMPFRVISAKTKWIGLSAVVFARMVENLCLDDIKVYMVVSK</sequence>